<evidence type="ECO:0000313" key="4">
    <source>
        <dbReference type="Proteomes" id="UP000283523"/>
    </source>
</evidence>
<dbReference type="Pfam" id="PF03807">
    <property type="entry name" value="F420_oxidored"/>
    <property type="match status" value="1"/>
</dbReference>
<dbReference type="AlphaFoldDB" id="A0A418M989"/>
<dbReference type="PANTHER" id="PTHR14239:SF10">
    <property type="entry name" value="REDUCTASE"/>
    <property type="match status" value="1"/>
</dbReference>
<keyword evidence="1" id="KW-0560">Oxidoreductase</keyword>
<dbReference type="InterPro" id="IPR028939">
    <property type="entry name" value="P5C_Rdtase_cat_N"/>
</dbReference>
<dbReference type="PANTHER" id="PTHR14239">
    <property type="entry name" value="DUDULIN-RELATED"/>
    <property type="match status" value="1"/>
</dbReference>
<dbReference type="Gene3D" id="3.40.50.720">
    <property type="entry name" value="NAD(P)-binding Rossmann-like Domain"/>
    <property type="match status" value="1"/>
</dbReference>
<keyword evidence="4" id="KW-1185">Reference proteome</keyword>
<name>A0A418M989_9BACT</name>
<dbReference type="InterPro" id="IPR036291">
    <property type="entry name" value="NAD(P)-bd_dom_sf"/>
</dbReference>
<comment type="caution">
    <text evidence="3">The sequence shown here is derived from an EMBL/GenBank/DDBJ whole genome shotgun (WGS) entry which is preliminary data.</text>
</comment>
<accession>A0A418M989</accession>
<dbReference type="EMBL" id="QXED01000004">
    <property type="protein sequence ID" value="RIV22646.1"/>
    <property type="molecule type" value="Genomic_DNA"/>
</dbReference>
<dbReference type="InterPro" id="IPR051267">
    <property type="entry name" value="STEAP_metalloreductase"/>
</dbReference>
<evidence type="ECO:0000259" key="2">
    <source>
        <dbReference type="Pfam" id="PF03807"/>
    </source>
</evidence>
<proteinExistence type="predicted"/>
<evidence type="ECO:0000313" key="3">
    <source>
        <dbReference type="EMBL" id="RIV22646.1"/>
    </source>
</evidence>
<sequence length="208" mass="22147">MKIGIIGAGNIGHTAARLFVQAGHDVTLSNSRGPESLRGVVTELGEKAQAGTVEEAAAFGDVVLLAVPWSKPEALPTPETVTGKIVIDAMNHYRPGFGLYDLGDSTASEETAKRLPGARLVKAFNTIWYKHLAEQGDVSKPEDQRRAIFVAGDDVDAKKIVSDLIREIGFAPVDTGSLRDGGRRQQPDTPIYNKSVTGAEARKALASV</sequence>
<dbReference type="GO" id="GO:0016491">
    <property type="term" value="F:oxidoreductase activity"/>
    <property type="evidence" value="ECO:0007669"/>
    <property type="project" value="UniProtKB-KW"/>
</dbReference>
<feature type="domain" description="Pyrroline-5-carboxylate reductase catalytic N-terminal" evidence="2">
    <location>
        <begin position="2"/>
        <end position="92"/>
    </location>
</feature>
<dbReference type="SUPFAM" id="SSF51735">
    <property type="entry name" value="NAD(P)-binding Rossmann-fold domains"/>
    <property type="match status" value="1"/>
</dbReference>
<organism evidence="3 4">
    <name type="scientific">Fibrisoma montanum</name>
    <dbReference type="NCBI Taxonomy" id="2305895"/>
    <lineage>
        <taxon>Bacteria</taxon>
        <taxon>Pseudomonadati</taxon>
        <taxon>Bacteroidota</taxon>
        <taxon>Cytophagia</taxon>
        <taxon>Cytophagales</taxon>
        <taxon>Spirosomataceae</taxon>
        <taxon>Fibrisoma</taxon>
    </lineage>
</organism>
<protein>
    <submittedName>
        <fullName evidence="3">NADP oxidoreductase</fullName>
    </submittedName>
</protein>
<dbReference type="Proteomes" id="UP000283523">
    <property type="component" value="Unassembled WGS sequence"/>
</dbReference>
<dbReference type="RefSeq" id="WP_119668829.1">
    <property type="nucleotide sequence ID" value="NZ_QXED01000004.1"/>
</dbReference>
<evidence type="ECO:0000256" key="1">
    <source>
        <dbReference type="ARBA" id="ARBA00023002"/>
    </source>
</evidence>
<reference evidence="3 4" key="1">
    <citation type="submission" date="2018-08" db="EMBL/GenBank/DDBJ databases">
        <title>Fibrisoma montanum sp. nov., isolated from Danxia mountain soil.</title>
        <authorList>
            <person name="Huang Y."/>
        </authorList>
    </citation>
    <scope>NUCLEOTIDE SEQUENCE [LARGE SCALE GENOMIC DNA]</scope>
    <source>
        <strain evidence="3 4">HYT19</strain>
    </source>
</reference>
<gene>
    <name evidence="3" type="ORF">DYU11_16705</name>
</gene>
<dbReference type="OrthoDB" id="9786864at2"/>